<feature type="signal peptide" evidence="1">
    <location>
        <begin position="1"/>
        <end position="19"/>
    </location>
</feature>
<name>A0A948RVB0_UNCEI</name>
<accession>A0A948RVB0</accession>
<evidence type="ECO:0000313" key="3">
    <source>
        <dbReference type="Proteomes" id="UP000777784"/>
    </source>
</evidence>
<dbReference type="AlphaFoldDB" id="A0A948RVB0"/>
<feature type="chain" id="PRO_5036853735" evidence="1">
    <location>
        <begin position="20"/>
        <end position="229"/>
    </location>
</feature>
<gene>
    <name evidence="2" type="ORF">KJ970_04280</name>
</gene>
<evidence type="ECO:0000313" key="2">
    <source>
        <dbReference type="EMBL" id="MBU2690122.1"/>
    </source>
</evidence>
<reference evidence="2" key="1">
    <citation type="submission" date="2021-05" db="EMBL/GenBank/DDBJ databases">
        <title>Energy efficiency and biological interactions define the core microbiome of deep oligotrophic groundwater.</title>
        <authorList>
            <person name="Mehrshad M."/>
            <person name="Lopez-Fernandez M."/>
            <person name="Bell E."/>
            <person name="Bernier-Latmani R."/>
            <person name="Bertilsson S."/>
            <person name="Dopson M."/>
        </authorList>
    </citation>
    <scope>NUCLEOTIDE SEQUENCE</scope>
    <source>
        <strain evidence="2">Modern_marine.mb.64</strain>
    </source>
</reference>
<dbReference type="Proteomes" id="UP000777784">
    <property type="component" value="Unassembled WGS sequence"/>
</dbReference>
<organism evidence="2 3">
    <name type="scientific">Eiseniibacteriota bacterium</name>
    <dbReference type="NCBI Taxonomy" id="2212470"/>
    <lineage>
        <taxon>Bacteria</taxon>
        <taxon>Candidatus Eiseniibacteriota</taxon>
    </lineage>
</organism>
<proteinExistence type="predicted"/>
<protein>
    <submittedName>
        <fullName evidence="2">Uncharacterized protein</fullName>
    </submittedName>
</protein>
<keyword evidence="1" id="KW-0732">Signal</keyword>
<dbReference type="EMBL" id="JAHJDP010000023">
    <property type="protein sequence ID" value="MBU2690122.1"/>
    <property type="molecule type" value="Genomic_DNA"/>
</dbReference>
<evidence type="ECO:0000256" key="1">
    <source>
        <dbReference type="SAM" id="SignalP"/>
    </source>
</evidence>
<comment type="caution">
    <text evidence="2">The sequence shown here is derived from an EMBL/GenBank/DDBJ whole genome shotgun (WGS) entry which is preliminary data.</text>
</comment>
<sequence length="229" mass="26082">MKYIPFLLLCFSMAGIVLAQDEPLEYKPTAGTVILHGIVLDGQEFQLRIEDTKLFANDTIIWEVTLEERSGMDTTSITEHNFTKFLSDTYRRARNSGADPEAALQEFAHQYDFIDRIEKVSPGSYNIWYPDGEREILVIGEPGPDNSVPTIERVHAQYNFFVSGIIKTLNKGGVVVINPARRDYGRPITRTYSPQQVNNVLREVIRVLQGGKNFKLLDTQTIEEIKRTQ</sequence>